<feature type="chain" id="PRO_5009513526" description="Organic solvent tolerance-like N-terminal domain-containing protein" evidence="1">
    <location>
        <begin position="21"/>
        <end position="494"/>
    </location>
</feature>
<reference evidence="2 3" key="1">
    <citation type="journal article" date="2016" name="Nat. Commun.">
        <title>Thousands of microbial genomes shed light on interconnected biogeochemical processes in an aquifer system.</title>
        <authorList>
            <person name="Anantharaman K."/>
            <person name="Brown C.T."/>
            <person name="Hug L.A."/>
            <person name="Sharon I."/>
            <person name="Castelle C.J."/>
            <person name="Probst A.J."/>
            <person name="Thomas B.C."/>
            <person name="Singh A."/>
            <person name="Wilkins M.J."/>
            <person name="Karaoz U."/>
            <person name="Brodie E.L."/>
            <person name="Williams K.H."/>
            <person name="Hubbard S.S."/>
            <person name="Banfield J.F."/>
        </authorList>
    </citation>
    <scope>NUCLEOTIDE SEQUENCE [LARGE SCALE GENOMIC DNA]</scope>
</reference>
<protein>
    <recommendedName>
        <fullName evidence="4">Organic solvent tolerance-like N-terminal domain-containing protein</fullName>
    </recommendedName>
</protein>
<dbReference type="GO" id="GO:1990351">
    <property type="term" value="C:transporter complex"/>
    <property type="evidence" value="ECO:0007669"/>
    <property type="project" value="TreeGrafter"/>
</dbReference>
<evidence type="ECO:0008006" key="4">
    <source>
        <dbReference type="Google" id="ProtNLM"/>
    </source>
</evidence>
<dbReference type="PANTHER" id="PTHR30189:SF1">
    <property type="entry name" value="LPS-ASSEMBLY PROTEIN LPTD"/>
    <property type="match status" value="1"/>
</dbReference>
<evidence type="ECO:0000313" key="3">
    <source>
        <dbReference type="Proteomes" id="UP000178724"/>
    </source>
</evidence>
<evidence type="ECO:0000256" key="1">
    <source>
        <dbReference type="SAM" id="SignalP"/>
    </source>
</evidence>
<feature type="signal peptide" evidence="1">
    <location>
        <begin position="1"/>
        <end position="20"/>
    </location>
</feature>
<keyword evidence="1" id="KW-0732">Signal</keyword>
<dbReference type="Gene3D" id="2.60.450.10">
    <property type="entry name" value="Lipopolysaccharide (LPS) transport protein A like domain"/>
    <property type="match status" value="1"/>
</dbReference>
<dbReference type="EMBL" id="METM01000003">
    <property type="protein sequence ID" value="OGB90846.1"/>
    <property type="molecule type" value="Genomic_DNA"/>
</dbReference>
<sequence>MKKLLSAGLISFTLILPLFAQIKDLTIDAEKVSFDRAKNRVEATGSVEVNYQDIRLRGNHLIYNTSAETFHADRGFVFLYAGSTFEGEALDYDLRERAGQAANVSFIYQGVRLNGGRLKFNEEEFEIKGAGFTTCDPDNPHYRVTAADLLLYPREGWLVAYWGYFWLWQIPVVPMPTYIYDFNAGERAERNIPPFPMIGSNFEDGNYLIETLAWNLRRELSGSYSLGYLTNKGVMLGAQANYIVNDRNRGNLRLNWNPKDNTVGGLTHLFSFGAVTMPKDDLPFEAILQRRTRQYELETTLSSRERINYQRVSFTPNVVLQSRSLSVGQNLVKTDIELTGGVVAEEGNIRLARGGGKVKFYSNLGQFSPSLLGDAIYYSNGTRWIKPAAGLGYRARLSDSAELLLDYTHYLYIEGQTPFNYELYRYRAADTLRGDLLFKIGETEAKIAAAYFLDDWSPQDIDYTLFFKLHCYNLEVTYRSLRSEFMLGFSLATR</sequence>
<comment type="caution">
    <text evidence="2">The sequence shown here is derived from an EMBL/GenBank/DDBJ whole genome shotgun (WGS) entry which is preliminary data.</text>
</comment>
<evidence type="ECO:0000313" key="2">
    <source>
        <dbReference type="EMBL" id="OGB90846.1"/>
    </source>
</evidence>
<accession>A0A1F4Q4T8</accession>
<dbReference type="AlphaFoldDB" id="A0A1F4Q4T8"/>
<organism evidence="2 3">
    <name type="scientific">candidate division WOR-1 bacterium RIFCSPHIGHO2_01_FULL_53_15</name>
    <dbReference type="NCBI Taxonomy" id="1802564"/>
    <lineage>
        <taxon>Bacteria</taxon>
        <taxon>Bacillati</taxon>
        <taxon>Saganbacteria</taxon>
    </lineage>
</organism>
<name>A0A1F4Q4T8_UNCSA</name>
<proteinExistence type="predicted"/>
<dbReference type="GO" id="GO:0009279">
    <property type="term" value="C:cell outer membrane"/>
    <property type="evidence" value="ECO:0007669"/>
    <property type="project" value="TreeGrafter"/>
</dbReference>
<gene>
    <name evidence="2" type="ORF">A2625_07385</name>
</gene>
<dbReference type="PANTHER" id="PTHR30189">
    <property type="entry name" value="LPS-ASSEMBLY PROTEIN"/>
    <property type="match status" value="1"/>
</dbReference>
<dbReference type="InterPro" id="IPR050218">
    <property type="entry name" value="LptD"/>
</dbReference>
<dbReference type="Proteomes" id="UP000178724">
    <property type="component" value="Unassembled WGS sequence"/>
</dbReference>